<evidence type="ECO:0000313" key="1">
    <source>
        <dbReference type="EMBL" id="GAB91416.1"/>
    </source>
</evidence>
<evidence type="ECO:0000313" key="2">
    <source>
        <dbReference type="Proteomes" id="UP000008363"/>
    </source>
</evidence>
<keyword evidence="2" id="KW-1185">Reference proteome</keyword>
<evidence type="ECO:0008006" key="3">
    <source>
        <dbReference type="Google" id="ProtNLM"/>
    </source>
</evidence>
<dbReference type="AlphaFoldDB" id="K6WCF7"/>
<dbReference type="OrthoDB" id="333076at2"/>
<accession>K6WCF7</accession>
<reference evidence="1 2" key="1">
    <citation type="submission" date="2012-08" db="EMBL/GenBank/DDBJ databases">
        <title>Whole genome shotgun sequence of Gordonia rhizosphera NBRC 16068.</title>
        <authorList>
            <person name="Takarada H."/>
            <person name="Isaki S."/>
            <person name="Hosoyama A."/>
            <person name="Tsuchikane K."/>
            <person name="Katsumata H."/>
            <person name="Baba S."/>
            <person name="Ohji S."/>
            <person name="Yamazaki S."/>
            <person name="Fujita N."/>
        </authorList>
    </citation>
    <scope>NUCLEOTIDE SEQUENCE [LARGE SCALE GENOMIC DNA]</scope>
    <source>
        <strain evidence="1 2">NBRC 16068</strain>
    </source>
</reference>
<proteinExistence type="predicted"/>
<gene>
    <name evidence="1" type="ORF">GORHZ_131_00030</name>
</gene>
<comment type="caution">
    <text evidence="1">The sequence shown here is derived from an EMBL/GenBank/DDBJ whole genome shotgun (WGS) entry which is preliminary data.</text>
</comment>
<sequence length="360" mass="40392">MLIEFDDYPIHQTSLPLGQTGSGNPNQYDRFWFNGFREDLIFGVAFCSYPNKAIMDGAFSVVRDGRQTSVFASGRMNRDPVDTHMGPISIEIVEPMRVNRVVVDAPEQGIRADLTYTATTQAIQEAHQRTLAGNRLLMDNTRATQWGRWTGWIEVDGHRVSLGEGCAATKDRSWGVRASAIPDGAFDMPDPFLFLWAPIHFPDEYFHFLTFERADGWQWVHDAMRVPPTSTGGDLVRFRHVDHEIDWAPGKRRARHATLVPHPLDGTAEPMTLEPLATFQMRGIGYSHPEWGHGKWHGELAVGGESVVIDELDPLAPENLHVQQLVRATWGDRVGIGVLEQIAIGPLPRYGFNEFLDGAE</sequence>
<dbReference type="eggNOG" id="ENOG502Z7KC">
    <property type="taxonomic scope" value="Bacteria"/>
</dbReference>
<dbReference type="RefSeq" id="WP_006334878.1">
    <property type="nucleotide sequence ID" value="NZ_BAHC01000131.1"/>
</dbReference>
<protein>
    <recommendedName>
        <fullName evidence="3">AttH domain-containing protein</fullName>
    </recommendedName>
</protein>
<name>K6WCF7_9ACTN</name>
<dbReference type="Proteomes" id="UP000008363">
    <property type="component" value="Unassembled WGS sequence"/>
</dbReference>
<organism evidence="1 2">
    <name type="scientific">Gordonia rhizosphera NBRC 16068</name>
    <dbReference type="NCBI Taxonomy" id="1108045"/>
    <lineage>
        <taxon>Bacteria</taxon>
        <taxon>Bacillati</taxon>
        <taxon>Actinomycetota</taxon>
        <taxon>Actinomycetes</taxon>
        <taxon>Mycobacteriales</taxon>
        <taxon>Gordoniaceae</taxon>
        <taxon>Gordonia</taxon>
    </lineage>
</organism>
<dbReference type="EMBL" id="BAHC01000131">
    <property type="protein sequence ID" value="GAB91416.1"/>
    <property type="molecule type" value="Genomic_DNA"/>
</dbReference>
<dbReference type="STRING" id="1108045.GORHZ_131_00030"/>